<evidence type="ECO:0000256" key="1">
    <source>
        <dbReference type="SAM" id="MobiDB-lite"/>
    </source>
</evidence>
<comment type="caution">
    <text evidence="2">The sequence shown here is derived from an EMBL/GenBank/DDBJ whole genome shotgun (WGS) entry which is preliminary data.</text>
</comment>
<proteinExistence type="predicted"/>
<dbReference type="Proteomes" id="UP001529510">
    <property type="component" value="Unassembled WGS sequence"/>
</dbReference>
<organism evidence="2 3">
    <name type="scientific">Cirrhinus mrigala</name>
    <name type="common">Mrigala</name>
    <dbReference type="NCBI Taxonomy" id="683832"/>
    <lineage>
        <taxon>Eukaryota</taxon>
        <taxon>Metazoa</taxon>
        <taxon>Chordata</taxon>
        <taxon>Craniata</taxon>
        <taxon>Vertebrata</taxon>
        <taxon>Euteleostomi</taxon>
        <taxon>Actinopterygii</taxon>
        <taxon>Neopterygii</taxon>
        <taxon>Teleostei</taxon>
        <taxon>Ostariophysi</taxon>
        <taxon>Cypriniformes</taxon>
        <taxon>Cyprinidae</taxon>
        <taxon>Labeoninae</taxon>
        <taxon>Labeonini</taxon>
        <taxon>Cirrhinus</taxon>
    </lineage>
</organism>
<sequence>VDQSVLEALPVDIRKQVEQTWRQREEQPSTSFHLSTPPRTSSSPPPGPSLGTLVLQLPNQPGQSGTTGIILELPDFSE</sequence>
<reference evidence="2 3" key="1">
    <citation type="submission" date="2024-05" db="EMBL/GenBank/DDBJ databases">
        <title>Genome sequencing and assembly of Indian major carp, Cirrhinus mrigala (Hamilton, 1822).</title>
        <authorList>
            <person name="Mohindra V."/>
            <person name="Chowdhury L.M."/>
            <person name="Lal K."/>
            <person name="Jena J.K."/>
        </authorList>
    </citation>
    <scope>NUCLEOTIDE SEQUENCE [LARGE SCALE GENOMIC DNA]</scope>
    <source>
        <strain evidence="2">CM1030</strain>
        <tissue evidence="2">Blood</tissue>
    </source>
</reference>
<dbReference type="AlphaFoldDB" id="A0ABD0QGK7"/>
<evidence type="ECO:0000313" key="3">
    <source>
        <dbReference type="Proteomes" id="UP001529510"/>
    </source>
</evidence>
<feature type="non-terminal residue" evidence="2">
    <location>
        <position position="78"/>
    </location>
</feature>
<accession>A0ABD0QGK7</accession>
<feature type="compositionally biased region" description="Polar residues" evidence="1">
    <location>
        <begin position="57"/>
        <end position="67"/>
    </location>
</feature>
<name>A0ABD0QGK7_CIRMR</name>
<dbReference type="EMBL" id="JAMKFB020000009">
    <property type="protein sequence ID" value="KAL0184156.1"/>
    <property type="molecule type" value="Genomic_DNA"/>
</dbReference>
<feature type="non-terminal residue" evidence="2">
    <location>
        <position position="1"/>
    </location>
</feature>
<dbReference type="Gene3D" id="6.10.250.1630">
    <property type="match status" value="1"/>
</dbReference>
<feature type="region of interest" description="Disordered" evidence="1">
    <location>
        <begin position="19"/>
        <end position="78"/>
    </location>
</feature>
<gene>
    <name evidence="2" type="ORF">M9458_019852</name>
</gene>
<protein>
    <submittedName>
        <fullName evidence="2">Uncharacterized protein</fullName>
    </submittedName>
</protein>
<keyword evidence="3" id="KW-1185">Reference proteome</keyword>
<evidence type="ECO:0000313" key="2">
    <source>
        <dbReference type="EMBL" id="KAL0184156.1"/>
    </source>
</evidence>